<protein>
    <submittedName>
        <fullName evidence="1">Os10g0440300 protein</fullName>
    </submittedName>
</protein>
<reference evidence="2" key="1">
    <citation type="journal article" date="2005" name="Nature">
        <title>The map-based sequence of the rice genome.</title>
        <authorList>
            <consortium name="International rice genome sequencing project (IRGSP)"/>
            <person name="Matsumoto T."/>
            <person name="Wu J."/>
            <person name="Kanamori H."/>
            <person name="Katayose Y."/>
            <person name="Fujisawa M."/>
            <person name="Namiki N."/>
            <person name="Mizuno H."/>
            <person name="Yamamoto K."/>
            <person name="Antonio B.A."/>
            <person name="Baba T."/>
            <person name="Sakata K."/>
            <person name="Nagamura Y."/>
            <person name="Aoki H."/>
            <person name="Arikawa K."/>
            <person name="Arita K."/>
            <person name="Bito T."/>
            <person name="Chiden Y."/>
            <person name="Fujitsuka N."/>
            <person name="Fukunaka R."/>
            <person name="Hamada M."/>
            <person name="Harada C."/>
            <person name="Hayashi A."/>
            <person name="Hijishita S."/>
            <person name="Honda M."/>
            <person name="Hosokawa S."/>
            <person name="Ichikawa Y."/>
            <person name="Idonuma A."/>
            <person name="Iijima M."/>
            <person name="Ikeda M."/>
            <person name="Ikeno M."/>
            <person name="Ito K."/>
            <person name="Ito S."/>
            <person name="Ito T."/>
            <person name="Ito Y."/>
            <person name="Ito Y."/>
            <person name="Iwabuchi A."/>
            <person name="Kamiya K."/>
            <person name="Karasawa W."/>
            <person name="Kurita K."/>
            <person name="Katagiri S."/>
            <person name="Kikuta A."/>
            <person name="Kobayashi H."/>
            <person name="Kobayashi N."/>
            <person name="Machita K."/>
            <person name="Maehara T."/>
            <person name="Masukawa M."/>
            <person name="Mizubayashi T."/>
            <person name="Mukai Y."/>
            <person name="Nagasaki H."/>
            <person name="Nagata Y."/>
            <person name="Naito S."/>
            <person name="Nakashima M."/>
            <person name="Nakama Y."/>
            <person name="Nakamichi Y."/>
            <person name="Nakamura M."/>
            <person name="Meguro A."/>
            <person name="Negishi M."/>
            <person name="Ohta I."/>
            <person name="Ohta T."/>
            <person name="Okamoto M."/>
            <person name="Ono N."/>
            <person name="Saji S."/>
            <person name="Sakaguchi M."/>
            <person name="Sakai K."/>
            <person name="Shibata M."/>
            <person name="Shimokawa T."/>
            <person name="Song J."/>
            <person name="Takazaki Y."/>
            <person name="Terasawa K."/>
            <person name="Tsugane M."/>
            <person name="Tsuji K."/>
            <person name="Ueda S."/>
            <person name="Waki K."/>
            <person name="Yamagata H."/>
            <person name="Yamamoto M."/>
            <person name="Yamamoto S."/>
            <person name="Yamane H."/>
            <person name="Yoshiki S."/>
            <person name="Yoshihara R."/>
            <person name="Yukawa K."/>
            <person name="Zhong H."/>
            <person name="Yano M."/>
            <person name="Yuan Q."/>
            <person name="Ouyang S."/>
            <person name="Liu J."/>
            <person name="Jones K.M."/>
            <person name="Gansberger K."/>
            <person name="Moffat K."/>
            <person name="Hill J."/>
            <person name="Bera J."/>
            <person name="Fadrosh D."/>
            <person name="Jin S."/>
            <person name="Johri S."/>
            <person name="Kim M."/>
            <person name="Overton L."/>
            <person name="Reardon M."/>
            <person name="Tsitrin T."/>
            <person name="Vuong H."/>
            <person name="Weaver B."/>
            <person name="Ciecko A."/>
            <person name="Tallon L."/>
            <person name="Jackson J."/>
            <person name="Pai G."/>
            <person name="Aken S.V."/>
            <person name="Utterback T."/>
            <person name="Reidmuller S."/>
            <person name="Feldblyum T."/>
            <person name="Hsiao J."/>
            <person name="Zismann V."/>
            <person name="Iobst S."/>
            <person name="de Vazeille A.R."/>
            <person name="Buell C.R."/>
            <person name="Ying K."/>
            <person name="Li Y."/>
            <person name="Lu T."/>
            <person name="Huang Y."/>
            <person name="Zhao Q."/>
            <person name="Feng Q."/>
            <person name="Zhang L."/>
            <person name="Zhu J."/>
            <person name="Weng Q."/>
            <person name="Mu J."/>
            <person name="Lu Y."/>
            <person name="Fan D."/>
            <person name="Liu Y."/>
            <person name="Guan J."/>
            <person name="Zhang Y."/>
            <person name="Yu S."/>
            <person name="Liu X."/>
            <person name="Zhang Y."/>
            <person name="Hong G."/>
            <person name="Han B."/>
            <person name="Choisne N."/>
            <person name="Demange N."/>
            <person name="Orjeda G."/>
            <person name="Samain S."/>
            <person name="Cattolico L."/>
            <person name="Pelletier E."/>
            <person name="Couloux A."/>
            <person name="Segurens B."/>
            <person name="Wincker P."/>
            <person name="D'Hont A."/>
            <person name="Scarpelli C."/>
            <person name="Weissenbach J."/>
            <person name="Salanoubat M."/>
            <person name="Quetier F."/>
            <person name="Yu Y."/>
            <person name="Kim H.R."/>
            <person name="Rambo T."/>
            <person name="Currie J."/>
            <person name="Collura K."/>
            <person name="Luo M."/>
            <person name="Yang T."/>
            <person name="Ammiraju J.S.S."/>
            <person name="Engler F."/>
            <person name="Soderlund C."/>
            <person name="Wing R.A."/>
            <person name="Palmer L.E."/>
            <person name="de la Bastide M."/>
            <person name="Spiegel L."/>
            <person name="Nascimento L."/>
            <person name="Zutavern T."/>
            <person name="O'Shaughnessy A."/>
            <person name="Dike S."/>
            <person name="Dedhia N."/>
            <person name="Preston R."/>
            <person name="Balija V."/>
            <person name="McCombie W.R."/>
            <person name="Chow T."/>
            <person name="Chen H."/>
            <person name="Chung M."/>
            <person name="Chen C."/>
            <person name="Shaw J."/>
            <person name="Wu H."/>
            <person name="Hsiao K."/>
            <person name="Chao Y."/>
            <person name="Chu M."/>
            <person name="Cheng C."/>
            <person name="Hour A."/>
            <person name="Lee P."/>
            <person name="Lin S."/>
            <person name="Lin Y."/>
            <person name="Liou J."/>
            <person name="Liu S."/>
            <person name="Hsing Y."/>
            <person name="Raghuvanshi S."/>
            <person name="Mohanty A."/>
            <person name="Bharti A.K."/>
            <person name="Gaur A."/>
            <person name="Gupta V."/>
            <person name="Kumar D."/>
            <person name="Ravi V."/>
            <person name="Vij S."/>
            <person name="Kapur A."/>
            <person name="Khurana P."/>
            <person name="Khurana P."/>
            <person name="Khurana J.P."/>
            <person name="Tyagi A.K."/>
            <person name="Gaikwad K."/>
            <person name="Singh A."/>
            <person name="Dalal V."/>
            <person name="Srivastava S."/>
            <person name="Dixit A."/>
            <person name="Pal A.K."/>
            <person name="Ghazi I.A."/>
            <person name="Yadav M."/>
            <person name="Pandit A."/>
            <person name="Bhargava A."/>
            <person name="Sureshbabu K."/>
            <person name="Batra K."/>
            <person name="Sharma T.R."/>
            <person name="Mohapatra T."/>
            <person name="Singh N.K."/>
            <person name="Messing J."/>
            <person name="Nelson A.B."/>
            <person name="Fuks G."/>
            <person name="Kavchok S."/>
            <person name="Keizer G."/>
            <person name="Linton E."/>
            <person name="Llaca V."/>
            <person name="Song R."/>
            <person name="Tanyolac B."/>
            <person name="Young S."/>
            <person name="Ho-Il K."/>
            <person name="Hahn J.H."/>
            <person name="Sangsakoo G."/>
            <person name="Vanavichit A."/>
            <person name="de Mattos Luiz.A.T."/>
            <person name="Zimmer P.D."/>
            <person name="Malone G."/>
            <person name="Dellagostin O."/>
            <person name="de Oliveira A.C."/>
            <person name="Bevan M."/>
            <person name="Bancroft I."/>
            <person name="Minx P."/>
            <person name="Cordum H."/>
            <person name="Wilson R."/>
            <person name="Cheng Z."/>
            <person name="Jin W."/>
            <person name="Jiang J."/>
            <person name="Leong S.A."/>
            <person name="Iwama H."/>
            <person name="Gojobori T."/>
            <person name="Itoh T."/>
            <person name="Niimura Y."/>
            <person name="Fujii Y."/>
            <person name="Habara T."/>
            <person name="Sakai H."/>
            <person name="Sato Y."/>
            <person name="Wilson G."/>
            <person name="Kumar K."/>
            <person name="McCouch S."/>
            <person name="Juretic N."/>
            <person name="Hoen D."/>
            <person name="Wright S."/>
            <person name="Bruskiewich R."/>
            <person name="Bureau T."/>
            <person name="Miyao A."/>
            <person name="Hirochika H."/>
            <person name="Nishikawa T."/>
            <person name="Kadowaki K."/>
            <person name="Sugiura M."/>
            <person name="Burr B."/>
            <person name="Sasaki T."/>
        </authorList>
    </citation>
    <scope>NUCLEOTIDE SEQUENCE [LARGE SCALE GENOMIC DNA]</scope>
    <source>
        <strain evidence="2">cv. Nipponbare</strain>
    </source>
</reference>
<dbReference type="STRING" id="39947.A0A0P0XUL3"/>
<dbReference type="InterPro" id="IPR044594">
    <property type="entry name" value="HIPP01/3/5/6"/>
</dbReference>
<reference evidence="1 2" key="2">
    <citation type="journal article" date="2013" name="Plant Cell Physiol.">
        <title>Rice Annotation Project Database (RAP-DB): an integrative and interactive database for rice genomics.</title>
        <authorList>
            <person name="Sakai H."/>
            <person name="Lee S.S."/>
            <person name="Tanaka T."/>
            <person name="Numa H."/>
            <person name="Kim J."/>
            <person name="Kawahara Y."/>
            <person name="Wakimoto H."/>
            <person name="Yang C.C."/>
            <person name="Iwamoto M."/>
            <person name="Abe T."/>
            <person name="Yamada Y."/>
            <person name="Muto A."/>
            <person name="Inokuchi H."/>
            <person name="Ikemura T."/>
            <person name="Matsumoto T."/>
            <person name="Sasaki T."/>
            <person name="Itoh T."/>
        </authorList>
    </citation>
    <scope>NUCLEOTIDE SEQUENCE [LARGE SCALE GENOMIC DNA]</scope>
    <source>
        <strain evidence="2">cv. Nipponbare</strain>
    </source>
</reference>
<dbReference type="PANTHER" id="PTHR46413">
    <property type="entry name" value="HEAVY METAL-ASSOCIATED ISOPRENYLATED PLANT PROTEIN 6"/>
    <property type="match status" value="1"/>
</dbReference>
<gene>
    <name evidence="1" type="ordered locus">Os10g0440300</name>
    <name evidence="1" type="ORF">OSNPB_100440300</name>
</gene>
<keyword evidence="2" id="KW-1185">Reference proteome</keyword>
<dbReference type="GO" id="GO:0046872">
    <property type="term" value="F:metal ion binding"/>
    <property type="evidence" value="ECO:0007669"/>
    <property type="project" value="InterPro"/>
</dbReference>
<dbReference type="AlphaFoldDB" id="A0A0P0XUL3"/>
<dbReference type="SUPFAM" id="SSF55008">
    <property type="entry name" value="HMA, heavy metal-associated domain"/>
    <property type="match status" value="1"/>
</dbReference>
<accession>A0A0P0XUL3</accession>
<organism evidence="1 2">
    <name type="scientific">Oryza sativa subsp. japonica</name>
    <name type="common">Rice</name>
    <dbReference type="NCBI Taxonomy" id="39947"/>
    <lineage>
        <taxon>Eukaryota</taxon>
        <taxon>Viridiplantae</taxon>
        <taxon>Streptophyta</taxon>
        <taxon>Embryophyta</taxon>
        <taxon>Tracheophyta</taxon>
        <taxon>Spermatophyta</taxon>
        <taxon>Magnoliopsida</taxon>
        <taxon>Liliopsida</taxon>
        <taxon>Poales</taxon>
        <taxon>Poaceae</taxon>
        <taxon>BOP clade</taxon>
        <taxon>Oryzoideae</taxon>
        <taxon>Oryzeae</taxon>
        <taxon>Oryzinae</taxon>
        <taxon>Oryza</taxon>
        <taxon>Oryza sativa</taxon>
    </lineage>
</organism>
<name>A0A0P0XUL3_ORYSJ</name>
<evidence type="ECO:0000313" key="1">
    <source>
        <dbReference type="EMBL" id="BAT11035.1"/>
    </source>
</evidence>
<dbReference type="PaxDb" id="39947-A0A0P0XUL3"/>
<proteinExistence type="predicted"/>
<dbReference type="Gene3D" id="3.30.70.100">
    <property type="match status" value="2"/>
</dbReference>
<dbReference type="EMBL" id="AP014966">
    <property type="protein sequence ID" value="BAT11035.1"/>
    <property type="molecule type" value="Genomic_DNA"/>
</dbReference>
<dbReference type="InterPro" id="IPR036163">
    <property type="entry name" value="HMA_dom_sf"/>
</dbReference>
<dbReference type="InParanoid" id="A0A0P0XUL3"/>
<dbReference type="Proteomes" id="UP000059680">
    <property type="component" value="Chromosome 10"/>
</dbReference>
<dbReference type="PANTHER" id="PTHR46413:SF1">
    <property type="entry name" value="HEAVY METAL-ASSOCIATED ISOPRENYLATED PLANT PROTEIN 6"/>
    <property type="match status" value="1"/>
</dbReference>
<sequence>MAPATVILEMEVHCNGCARKIEKTIKKISDTTCAAAGRRWPPPSVSSVKEKLDDAAAENAAVAGGAGGSGNGASTSESSPAVAVLQIDMDCWGHSKMVRKLVMDYPGVDKVTVDIPARRVMVAGKFDVQCLELLLQVRSKKKVTIISAPALAIAGR</sequence>
<reference evidence="1 2" key="3">
    <citation type="journal article" date="2013" name="Rice">
        <title>Improvement of the Oryza sativa Nipponbare reference genome using next generation sequence and optical map data.</title>
        <authorList>
            <person name="Kawahara Y."/>
            <person name="de la Bastide M."/>
            <person name="Hamilton J.P."/>
            <person name="Kanamori H."/>
            <person name="McCombie W.R."/>
            <person name="Ouyang S."/>
            <person name="Schwartz D.C."/>
            <person name="Tanaka T."/>
            <person name="Wu J."/>
            <person name="Zhou S."/>
            <person name="Childs K.L."/>
            <person name="Davidson R.M."/>
            <person name="Lin H."/>
            <person name="Quesada-Ocampo L."/>
            <person name="Vaillancourt B."/>
            <person name="Sakai H."/>
            <person name="Lee S.S."/>
            <person name="Kim J."/>
            <person name="Numa H."/>
            <person name="Itoh T."/>
            <person name="Buell C.R."/>
            <person name="Matsumoto T."/>
        </authorList>
    </citation>
    <scope>NUCLEOTIDE SEQUENCE [LARGE SCALE GENOMIC DNA]</scope>
    <source>
        <strain evidence="2">cv. Nipponbare</strain>
    </source>
</reference>
<evidence type="ECO:0000313" key="2">
    <source>
        <dbReference type="Proteomes" id="UP000059680"/>
    </source>
</evidence>